<name>A0A481ZES0_9VIRU</name>
<evidence type="ECO:0008006" key="2">
    <source>
        <dbReference type="Google" id="ProtNLM"/>
    </source>
</evidence>
<gene>
    <name evidence="1" type="ORF">LCPAC406_01890</name>
</gene>
<protein>
    <recommendedName>
        <fullName evidence="2">F-box-like family protein</fullName>
    </recommendedName>
</protein>
<dbReference type="EMBL" id="MK500606">
    <property type="protein sequence ID" value="QBK93875.1"/>
    <property type="molecule type" value="Genomic_DNA"/>
</dbReference>
<organism evidence="1">
    <name type="scientific">Pithovirus LCPAC406</name>
    <dbReference type="NCBI Taxonomy" id="2506599"/>
    <lineage>
        <taxon>Viruses</taxon>
        <taxon>Pithoviruses</taxon>
    </lineage>
</organism>
<dbReference type="SUPFAM" id="SSF81383">
    <property type="entry name" value="F-box domain"/>
    <property type="match status" value="1"/>
</dbReference>
<dbReference type="InterPro" id="IPR036047">
    <property type="entry name" value="F-box-like_dom_sf"/>
</dbReference>
<reference evidence="1" key="1">
    <citation type="journal article" date="2019" name="MBio">
        <title>Virus Genomes from Deep Sea Sediments Expand the Ocean Megavirome and Support Independent Origins of Viral Gigantism.</title>
        <authorList>
            <person name="Backstrom D."/>
            <person name="Yutin N."/>
            <person name="Jorgensen S.L."/>
            <person name="Dharamshi J."/>
            <person name="Homa F."/>
            <person name="Zaremba-Niedwiedzka K."/>
            <person name="Spang A."/>
            <person name="Wolf Y.I."/>
            <person name="Koonin E.V."/>
            <person name="Ettema T.J."/>
        </authorList>
    </citation>
    <scope>NUCLEOTIDE SEQUENCE</scope>
</reference>
<accession>A0A481ZES0</accession>
<proteinExistence type="predicted"/>
<evidence type="ECO:0000313" key="1">
    <source>
        <dbReference type="EMBL" id="QBK93875.1"/>
    </source>
</evidence>
<sequence length="239" mass="28549">MDRTVDEILRDIRLNKKDITSPDVINEIYLDLNIKDILKICRLNRAFNNACKNEEMWKTKIWDEYGVRKKYGETWRETAQNLSSSNMINMNDKWYDGRTYTQLLYKALDVEDETSSGWDYLDRLKDDAVERNTRYRGNVFRIVDENTIKDEYDHLSQNALDIYKQIATREYFIIFATLRAYMQNYPVLPTQSVIEDYKLGEKRSLNIKLLTLIDPILYVIQFSSFDNEDLYKPIYVYDG</sequence>